<dbReference type="Pfam" id="PF05284">
    <property type="entry name" value="DUF736"/>
    <property type="match status" value="1"/>
</dbReference>
<proteinExistence type="predicted"/>
<dbReference type="AlphaFoldDB" id="A0A4P6JJA4"/>
<dbReference type="RefSeq" id="WP_129885796.1">
    <property type="nucleotide sequence ID" value="NZ_CP035758.1"/>
</dbReference>
<accession>A0A4P6JJA4</accession>
<dbReference type="EMBL" id="CP035758">
    <property type="protein sequence ID" value="QBD75197.1"/>
    <property type="molecule type" value="Genomic_DNA"/>
</dbReference>
<gene>
    <name evidence="1" type="ORF">EPA93_03985</name>
</gene>
<protein>
    <submittedName>
        <fullName evidence="1">DUF736 domain-containing protein</fullName>
    </submittedName>
</protein>
<name>A0A4P6JJA4_KTERU</name>
<evidence type="ECO:0000313" key="1">
    <source>
        <dbReference type="EMBL" id="QBD75197.1"/>
    </source>
</evidence>
<reference evidence="1 2" key="1">
    <citation type="submission" date="2019-01" db="EMBL/GenBank/DDBJ databases">
        <title>Ktedonosporobacter rubrisoli SCAWS-G2.</title>
        <authorList>
            <person name="Huang Y."/>
            <person name="Yan B."/>
        </authorList>
    </citation>
    <scope>NUCLEOTIDE SEQUENCE [LARGE SCALE GENOMIC DNA]</scope>
    <source>
        <strain evidence="1 2">SCAWS-G2</strain>
    </source>
</reference>
<dbReference type="Proteomes" id="UP000290365">
    <property type="component" value="Chromosome"/>
</dbReference>
<evidence type="ECO:0000313" key="2">
    <source>
        <dbReference type="Proteomes" id="UP000290365"/>
    </source>
</evidence>
<organism evidence="1 2">
    <name type="scientific">Ktedonosporobacter rubrisoli</name>
    <dbReference type="NCBI Taxonomy" id="2509675"/>
    <lineage>
        <taxon>Bacteria</taxon>
        <taxon>Bacillati</taxon>
        <taxon>Chloroflexota</taxon>
        <taxon>Ktedonobacteria</taxon>
        <taxon>Ktedonobacterales</taxon>
        <taxon>Ktedonosporobacteraceae</taxon>
        <taxon>Ktedonosporobacter</taxon>
    </lineage>
</organism>
<sequence length="115" mass="12745">MIIGNFKKTKKGYEGTIETLLFTAEAVIEPINSRSGKAPDFRVLTAAGREMGVAWKQSSENTGKAYLSVAIEDPSVSLRNCFLHKTDTGDYVLTWNRARRKSKAKSTQPDSGQEF</sequence>
<dbReference type="InterPro" id="IPR007948">
    <property type="entry name" value="DUF736"/>
</dbReference>
<dbReference type="KEGG" id="kbs:EPA93_03985"/>
<dbReference type="OrthoDB" id="9800788at2"/>
<keyword evidence="2" id="KW-1185">Reference proteome</keyword>